<dbReference type="InterPro" id="IPR050309">
    <property type="entry name" value="Type-B_Carboxylest/Lipase"/>
</dbReference>
<dbReference type="Gene3D" id="3.40.50.1820">
    <property type="entry name" value="alpha/beta hydrolase"/>
    <property type="match status" value="1"/>
</dbReference>
<dbReference type="Pfam" id="PF00135">
    <property type="entry name" value="COesterase"/>
    <property type="match status" value="1"/>
</dbReference>
<reference evidence="5 6" key="1">
    <citation type="submission" date="2019-09" db="EMBL/GenBank/DDBJ databases">
        <title>Phylogeny of genus Pseudoclavibacter and closely related genus.</title>
        <authorList>
            <person name="Li Y."/>
        </authorList>
    </citation>
    <scope>NUCLEOTIDE SEQUENCE [LARGE SCALE GENOMIC DNA]</scope>
    <source>
        <strain evidence="5 6">EGI 60007</strain>
    </source>
</reference>
<dbReference type="AlphaFoldDB" id="A0A6H9WJK1"/>
<dbReference type="EMBL" id="WBJY01000001">
    <property type="protein sequence ID" value="KAB1649373.1"/>
    <property type="molecule type" value="Genomic_DNA"/>
</dbReference>
<dbReference type="GO" id="GO:0016787">
    <property type="term" value="F:hydrolase activity"/>
    <property type="evidence" value="ECO:0007669"/>
    <property type="project" value="UniProtKB-KW"/>
</dbReference>
<dbReference type="EC" id="3.1.1.-" evidence="3"/>
<keyword evidence="6" id="KW-1185">Reference proteome</keyword>
<evidence type="ECO:0000259" key="4">
    <source>
        <dbReference type="Pfam" id="PF00135"/>
    </source>
</evidence>
<evidence type="ECO:0000256" key="1">
    <source>
        <dbReference type="ARBA" id="ARBA00005964"/>
    </source>
</evidence>
<dbReference type="SUPFAM" id="SSF53474">
    <property type="entry name" value="alpha/beta-Hydrolases"/>
    <property type="match status" value="1"/>
</dbReference>
<dbReference type="RefSeq" id="WP_158027963.1">
    <property type="nucleotide sequence ID" value="NZ_BMHG01000001.1"/>
</dbReference>
<keyword evidence="2 3" id="KW-0378">Hydrolase</keyword>
<gene>
    <name evidence="5" type="ORF">F8O04_03645</name>
</gene>
<evidence type="ECO:0000256" key="3">
    <source>
        <dbReference type="RuleBase" id="RU361235"/>
    </source>
</evidence>
<feature type="domain" description="Carboxylesterase type B" evidence="4">
    <location>
        <begin position="18"/>
        <end position="528"/>
    </location>
</feature>
<name>A0A6H9WJK1_9MICO</name>
<proteinExistence type="inferred from homology"/>
<dbReference type="InterPro" id="IPR029058">
    <property type="entry name" value="AB_hydrolase_fold"/>
</dbReference>
<dbReference type="PANTHER" id="PTHR11559">
    <property type="entry name" value="CARBOXYLESTERASE"/>
    <property type="match status" value="1"/>
</dbReference>
<dbReference type="OrthoDB" id="3199405at2"/>
<dbReference type="InterPro" id="IPR019826">
    <property type="entry name" value="Carboxylesterase_B_AS"/>
</dbReference>
<comment type="caution">
    <text evidence="5">The sequence shown here is derived from an EMBL/GenBank/DDBJ whole genome shotgun (WGS) entry which is preliminary data.</text>
</comment>
<dbReference type="PROSITE" id="PS00122">
    <property type="entry name" value="CARBOXYLESTERASE_B_1"/>
    <property type="match status" value="1"/>
</dbReference>
<accession>A0A6H9WJK1</accession>
<evidence type="ECO:0000256" key="2">
    <source>
        <dbReference type="ARBA" id="ARBA00022801"/>
    </source>
</evidence>
<dbReference type="Proteomes" id="UP000431744">
    <property type="component" value="Unassembled WGS sequence"/>
</dbReference>
<organism evidence="5 6">
    <name type="scientific">Pseudoclavibacter endophyticus</name>
    <dbReference type="NCBI Taxonomy" id="1778590"/>
    <lineage>
        <taxon>Bacteria</taxon>
        <taxon>Bacillati</taxon>
        <taxon>Actinomycetota</taxon>
        <taxon>Actinomycetes</taxon>
        <taxon>Micrococcales</taxon>
        <taxon>Microbacteriaceae</taxon>
        <taxon>Pseudoclavibacter</taxon>
    </lineage>
</organism>
<dbReference type="InterPro" id="IPR002018">
    <property type="entry name" value="CarbesteraseB"/>
</dbReference>
<evidence type="ECO:0000313" key="5">
    <source>
        <dbReference type="EMBL" id="KAB1649373.1"/>
    </source>
</evidence>
<protein>
    <recommendedName>
        <fullName evidence="3">Carboxylic ester hydrolase</fullName>
        <ecNumber evidence="3">3.1.1.-</ecNumber>
    </recommendedName>
</protein>
<comment type="similarity">
    <text evidence="1 3">Belongs to the type-B carboxylesterase/lipase family.</text>
</comment>
<evidence type="ECO:0000313" key="6">
    <source>
        <dbReference type="Proteomes" id="UP000431744"/>
    </source>
</evidence>
<sequence>MSGTYVFTGPHGERIEPSAVVETHLGPVQGLVVDGIHRFLGMRYAAAPTGLRRFTPPVDPRPWTETAEAIHYGAPAMQGVRGPETAPRSDFALTQMVVMPIGGLVKINSEDCLWLNVWTPATDGAKRPVLFWIHGGGFAYGAGSEPLYDGARLAARGDAVIVTVNHRLNLFGYLNLVGTHPHYDDAVNVGQQDLVHALSWVRTNIAAFGGDPDNVTIAGESGGAAKVNALMAMPSATGLFHKAIMQSGAHARLREGDAIRGVTDRILAAAGVDEVTPEALAALPATELLESTIISYEAQGDVEVERIRAASAFQEDLAQLLGPTRDGVIVPAHPYDDGTASGIISDVPVLMGWMKDEWNLMLVERDPGFVRMSESDFLAAASTMFGATADRVVDALRRAFPDYSPGHLSSAMVSVQMIRDYKRIADMKSLGDAPVYCYQVEWETPVGDGIYRTTHALDLPLVFDNVDRARAFVGEGDEPQLLADQMSEAWLAFMRTGSPDHSGIPTWPTWEPNARSAMAFDVTSRVTENPFGELDELTEGSRLQF</sequence>